<evidence type="ECO:0000313" key="1">
    <source>
        <dbReference type="EMBL" id="XCG52667.1"/>
    </source>
</evidence>
<geneLocation type="plasmid" evidence="1">
    <name>pMk2240A</name>
</geneLocation>
<dbReference type="InterPro" id="IPR009380">
    <property type="entry name" value="DUF1036"/>
</dbReference>
<name>A0AAU8D0X2_9HYPH</name>
<dbReference type="EMBL" id="CP159256">
    <property type="protein sequence ID" value="XCG52667.1"/>
    <property type="molecule type" value="Genomic_DNA"/>
</dbReference>
<keyword evidence="1" id="KW-0614">Plasmid</keyword>
<protein>
    <submittedName>
        <fullName evidence="1">DUF1036 domain-containing protein</fullName>
    </submittedName>
</protein>
<organism evidence="1">
    <name type="scientific">Mesorhizobium sp. WSM2240</name>
    <dbReference type="NCBI Taxonomy" id="3228851"/>
    <lineage>
        <taxon>Bacteria</taxon>
        <taxon>Pseudomonadati</taxon>
        <taxon>Pseudomonadota</taxon>
        <taxon>Alphaproteobacteria</taxon>
        <taxon>Hyphomicrobiales</taxon>
        <taxon>Phyllobacteriaceae</taxon>
        <taxon>Mesorhizobium</taxon>
    </lineage>
</organism>
<dbReference type="RefSeq" id="WP_353646908.1">
    <property type="nucleotide sequence ID" value="NZ_CP159256.1"/>
</dbReference>
<sequence length="150" mass="16676">MEPSRWLPAWLGYQGGSTAGAIALVLAIFAPTAARAEFTVCNQTLDVVNLAVGQQIESAFQTEGWWTVGANQCVNVIREELGNRYIYVYATDVFGHPILSGSTDMCVERRRFTIRGIGECWQRGHIAAAFYEVDTREQARWTLFLSGRGP</sequence>
<gene>
    <name evidence="1" type="ORF">ABVK50_32445</name>
</gene>
<accession>A0AAU8D0X2</accession>
<reference evidence="1" key="1">
    <citation type="submission" date="2024-06" db="EMBL/GenBank/DDBJ databases">
        <title>Mesorhizobium karijinii sp. nov., a symbiont of the iconic Swainsona formosa from arid Australia.</title>
        <authorList>
            <person name="Hill Y.J."/>
            <person name="Watkin E.L.J."/>
            <person name="O'Hara G.W."/>
            <person name="Terpolilli J."/>
            <person name="Tye M.L."/>
            <person name="Kohlmeier M.G."/>
        </authorList>
    </citation>
    <scope>NUCLEOTIDE SEQUENCE</scope>
    <source>
        <strain evidence="1">WSM2240</strain>
        <plasmid evidence="1">pMk2240A</plasmid>
    </source>
</reference>
<proteinExistence type="predicted"/>
<dbReference type="AlphaFoldDB" id="A0AAU8D0X2"/>
<dbReference type="Pfam" id="PF06282">
    <property type="entry name" value="DUF1036"/>
    <property type="match status" value="1"/>
</dbReference>